<feature type="region of interest" description="Disordered" evidence="7">
    <location>
        <begin position="17"/>
        <end position="43"/>
    </location>
</feature>
<feature type="region of interest" description="Disordered" evidence="7">
    <location>
        <begin position="827"/>
        <end position="865"/>
    </location>
</feature>
<feature type="region of interest" description="Disordered" evidence="7">
    <location>
        <begin position="1532"/>
        <end position="1563"/>
    </location>
</feature>
<dbReference type="InterPro" id="IPR023393">
    <property type="entry name" value="START-like_dom_sf"/>
</dbReference>
<evidence type="ECO:0000256" key="2">
    <source>
        <dbReference type="ARBA" id="ARBA00023054"/>
    </source>
</evidence>
<feature type="domain" description="Homeobox" evidence="8">
    <location>
        <begin position="32"/>
        <end position="92"/>
    </location>
</feature>
<feature type="region of interest" description="Disordered" evidence="7">
    <location>
        <begin position="976"/>
        <end position="1112"/>
    </location>
</feature>
<feature type="domain" description="DDT" evidence="9">
    <location>
        <begin position="308"/>
        <end position="368"/>
    </location>
</feature>
<organism evidence="12 13">
    <name type="scientific">Auxenochlorella protothecoides</name>
    <name type="common">Green microalga</name>
    <name type="synonym">Chlorella protothecoides</name>
    <dbReference type="NCBI Taxonomy" id="3075"/>
    <lineage>
        <taxon>Eukaryota</taxon>
        <taxon>Viridiplantae</taxon>
        <taxon>Chlorophyta</taxon>
        <taxon>core chlorophytes</taxon>
        <taxon>Trebouxiophyceae</taxon>
        <taxon>Chlorellales</taxon>
        <taxon>Chlorellaceae</taxon>
        <taxon>Auxenochlorella</taxon>
    </lineage>
</organism>
<evidence type="ECO:0000256" key="1">
    <source>
        <dbReference type="ARBA" id="ARBA00004123"/>
    </source>
</evidence>
<feature type="domain" description="START" evidence="10">
    <location>
        <begin position="1327"/>
        <end position="1451"/>
    </location>
</feature>
<dbReference type="OrthoDB" id="1295045at2759"/>
<dbReference type="InterPro" id="IPR002913">
    <property type="entry name" value="START_lipid-bd_dom"/>
</dbReference>
<evidence type="ECO:0000259" key="11">
    <source>
        <dbReference type="PROSITE" id="PS51913"/>
    </source>
</evidence>
<dbReference type="InterPro" id="IPR009057">
    <property type="entry name" value="Homeodomain-like_sf"/>
</dbReference>
<dbReference type="Proteomes" id="UP000028924">
    <property type="component" value="Unassembled WGS sequence"/>
</dbReference>
<evidence type="ECO:0000313" key="13">
    <source>
        <dbReference type="Proteomes" id="UP000028924"/>
    </source>
</evidence>
<evidence type="ECO:0000256" key="4">
    <source>
        <dbReference type="ARBA" id="ARBA00023242"/>
    </source>
</evidence>
<evidence type="ECO:0000256" key="3">
    <source>
        <dbReference type="ARBA" id="ARBA00023163"/>
    </source>
</evidence>
<feature type="compositionally biased region" description="Basic and acidic residues" evidence="7">
    <location>
        <begin position="160"/>
        <end position="221"/>
    </location>
</feature>
<dbReference type="GO" id="GO:0006357">
    <property type="term" value="P:regulation of transcription by RNA polymerase II"/>
    <property type="evidence" value="ECO:0007669"/>
    <property type="project" value="InterPro"/>
</dbReference>
<feature type="compositionally biased region" description="Basic residues" evidence="7">
    <location>
        <begin position="977"/>
        <end position="987"/>
    </location>
</feature>
<dbReference type="SUPFAM" id="SSF46689">
    <property type="entry name" value="Homeodomain-like"/>
    <property type="match status" value="1"/>
</dbReference>
<gene>
    <name evidence="12" type="ORF">F751_5563</name>
</gene>
<dbReference type="KEGG" id="apro:F751_5563"/>
<keyword evidence="5 6" id="KW-0238">DNA-binding</keyword>
<dbReference type="SMART" id="SM00389">
    <property type="entry name" value="HOX"/>
    <property type="match status" value="1"/>
</dbReference>
<keyword evidence="2" id="KW-0175">Coiled coil</keyword>
<comment type="subcellular location">
    <subcellularLocation>
        <location evidence="1 5 6">Nucleus</location>
    </subcellularLocation>
</comment>
<feature type="compositionally biased region" description="Polar residues" evidence="7">
    <location>
        <begin position="855"/>
        <end position="865"/>
    </location>
</feature>
<sequence>MWYGLLHRRLLALYRPPGAAEPQSGGGTYYTSSGQRARPQKTPFQKETLEAAFEMNRHPTEEMRRVLAERIDLTEQQVGTWFQHRRQRKRKEQVQQAVAQAVLPGAPAYMAGKPGDGGPEEDGKGAEDPAAVQELAALLELAAAHLPVPFRPDGPPLALEHAEKSQKEQKKEEERRAREAARLKLLQEKEEKRLAALADKERRAEERRRALEERRKEKDQLKALQQQEKAVLRLRVRDFGTGPRDDADLEWEDLIAEYRTTHGLPEDDFFPSEGDPAPEGLPPLPQRPQWPPADVALIPAFPPELGGTEAGPGLLEAWSFLTSFSGELGLEPAPLDSLLAALARGSRSPALAAVHCGLLRTLQADAEEAWAAGPASTYGGLESSAAAARLLEEAWAWGFDPDAWRAHLGAATWPEPKMGREGEDVADDGAAGGGLRLKLPPRLGLGTVKAAAWAVLAEVGAAGLKVDEIARRIQRRGLRDLRSSRTPEASVAGALGRDVLFARVDLGTYALAAIVAYEAVEVVQSEAGEAGEGAEGAQPGGEDAVEPAAAEEEEYSDDDEDGQRCDYDALSWEHRVDMLRSLCLLAMQTPCIRDTMERRQEEQQRLKRQVWEDAKLPGSADHGTSIASPDPGAGRIFFESGEDGALSIVRDAASLDALVGALERRGAREAGLYASLLRHRDALAAAMPARPLALPPADDDLPAEERARLAAEHTAALQACGITRAGRARTGAGWSPFAAGDSEEATKLKADLLRIKDALAPEALAPGFDAGAWAARLLAPGTPEDLRAALGALEAALLPSALSPLFPRAPAELLGGAWLPVGAGSAGAGGDGGDGAAGGEAEGAGDKEHDAPRGRSTTPAGSQPQLAWLPATHASLALRVLSLDAALVPRPGEAPARQSLEGYCRALRPAVVDGKQGRVVAGQPLGIGGRVRPVSFPPLPHKLLYGPRREFAFPLAQFQRDVVNNSDASIAVARPKGVGRGRGRGRGRGSALAAAEGRRPGVSRATPRIVGSSKKERRAMLTQKSELAKEFENSGSGEWGNAWAGRDSERHYGTDFDEDQEEFNAGGSAVPSAGGDLPSGAPSALPSEDEAISDGACGRLTPRIVGSSKKERRAMLTQKSELAKEFENSGSGEWGNAWAGRDSERHYGTDFDEDQEEFNAGGPAAALTPEMEKVTGMVLDHALQWGAQMLIVWFVGLSLGYLLPRPRWLQKGLVWKELALQTTTGSWFKRVTLALHALLVVREILLRLCPPGTFQAAWRSLWPSTQVSAFAAAAAVACVDDAADAPRLALAAGSHAPPHPADAEWWITESDWQVFRDACEGEGAPGQPRWEDMCRKEFPDCIYTAQRRTLHCGRTEYRSTTVLRDAGAEAVMDFYLDDDVRAVWDPMISEHSLVESRAVAGNPGARCQVVRWLRTFPFAFISSREYVLGRRVFRDAATGALYGITRSVDHPGVRRCGRHDLGIPEHVARFAIRHGMVGFLKRMLPEARAFLARRAEKLDVDEPDPDAYARRVAAGADGGCLLLSQAHGVASQAHPLPPRADADGAADSTEASSWSSRGSSVSMPSMRRLGTMVLASSVAVLLARSGAKSSASRRRRHRAEAVRLDALCLESVAAAHAPAGARAADAQLAAPMPRPVRRLRRRAALHAADAQSV</sequence>
<feature type="region of interest" description="Disordered" evidence="7">
    <location>
        <begin position="105"/>
        <end position="128"/>
    </location>
</feature>
<feature type="compositionally biased region" description="Basic and acidic residues" evidence="7">
    <location>
        <begin position="844"/>
        <end position="853"/>
    </location>
</feature>
<dbReference type="PROSITE" id="PS50071">
    <property type="entry name" value="HOMEOBOX_2"/>
    <property type="match status" value="1"/>
</dbReference>
<protein>
    <submittedName>
        <fullName evidence="12">Homeobox protein unc-4-like protein</fullName>
    </submittedName>
</protein>
<dbReference type="InterPro" id="IPR044977">
    <property type="entry name" value="RLT1-3"/>
</dbReference>
<keyword evidence="13" id="KW-1185">Reference proteome</keyword>
<dbReference type="Gene3D" id="1.10.10.60">
    <property type="entry name" value="Homeodomain-like"/>
    <property type="match status" value="1"/>
</dbReference>
<feature type="domain" description="HTH HARE-type" evidence="11">
    <location>
        <begin position="446"/>
        <end position="514"/>
    </location>
</feature>
<dbReference type="PROSITE" id="PS51913">
    <property type="entry name" value="HTH_HARE"/>
    <property type="match status" value="1"/>
</dbReference>
<proteinExistence type="predicted"/>
<dbReference type="PROSITE" id="PS50848">
    <property type="entry name" value="START"/>
    <property type="match status" value="1"/>
</dbReference>
<dbReference type="SMART" id="SM00571">
    <property type="entry name" value="DDT"/>
    <property type="match status" value="1"/>
</dbReference>
<dbReference type="GO" id="GO:0003677">
    <property type="term" value="F:DNA binding"/>
    <property type="evidence" value="ECO:0007669"/>
    <property type="project" value="UniProtKB-UniRule"/>
</dbReference>
<evidence type="ECO:0000256" key="5">
    <source>
        <dbReference type="PROSITE-ProRule" id="PRU00108"/>
    </source>
</evidence>
<dbReference type="Pfam" id="PF05066">
    <property type="entry name" value="HARE-HTH"/>
    <property type="match status" value="1"/>
</dbReference>
<dbReference type="InterPro" id="IPR007759">
    <property type="entry name" value="Asxl_HARE-HTH"/>
</dbReference>
<feature type="compositionally biased region" description="Low complexity" evidence="7">
    <location>
        <begin position="1548"/>
        <end position="1563"/>
    </location>
</feature>
<evidence type="ECO:0000313" key="12">
    <source>
        <dbReference type="EMBL" id="KFM22854.1"/>
    </source>
</evidence>
<keyword evidence="4 5" id="KW-0539">Nucleus</keyword>
<feature type="region of interest" description="Disordered" evidence="7">
    <location>
        <begin position="147"/>
        <end position="222"/>
    </location>
</feature>
<dbReference type="GeneID" id="23616954"/>
<keyword evidence="5 6" id="KW-0371">Homeobox</keyword>
<accession>A0A087SAV0</accession>
<dbReference type="eggNOG" id="KOG2761">
    <property type="taxonomic scope" value="Eukaryota"/>
</dbReference>
<dbReference type="InterPro" id="IPR001356">
    <property type="entry name" value="HD"/>
</dbReference>
<feature type="DNA-binding region" description="Homeobox" evidence="5">
    <location>
        <begin position="34"/>
        <end position="93"/>
    </location>
</feature>
<dbReference type="SUPFAM" id="SSF55961">
    <property type="entry name" value="Bet v1-like"/>
    <property type="match status" value="1"/>
</dbReference>
<dbReference type="Pfam" id="PF00046">
    <property type="entry name" value="Homeodomain"/>
    <property type="match status" value="1"/>
</dbReference>
<dbReference type="EMBL" id="KL662082">
    <property type="protein sequence ID" value="KFM22854.1"/>
    <property type="molecule type" value="Genomic_DNA"/>
</dbReference>
<evidence type="ECO:0000259" key="8">
    <source>
        <dbReference type="PROSITE" id="PS50071"/>
    </source>
</evidence>
<dbReference type="PANTHER" id="PTHR36968">
    <property type="entry name" value="HOMEOBOX-DDT DOMAIN PROTEIN RLT2"/>
    <property type="match status" value="1"/>
</dbReference>
<dbReference type="InterPro" id="IPR028941">
    <property type="entry name" value="WHIM2_dom"/>
</dbReference>
<evidence type="ECO:0000256" key="7">
    <source>
        <dbReference type="SAM" id="MobiDB-lite"/>
    </source>
</evidence>
<evidence type="ECO:0000259" key="9">
    <source>
        <dbReference type="PROSITE" id="PS50827"/>
    </source>
</evidence>
<dbReference type="GO" id="GO:0005634">
    <property type="term" value="C:nucleus"/>
    <property type="evidence" value="ECO:0007669"/>
    <property type="project" value="UniProtKB-SubCell"/>
</dbReference>
<dbReference type="SMR" id="A0A087SAV0"/>
<feature type="compositionally biased region" description="Gly residues" evidence="7">
    <location>
        <begin position="827"/>
        <end position="842"/>
    </location>
</feature>
<name>A0A087SAV0_AUXPR</name>
<dbReference type="GO" id="GO:0008289">
    <property type="term" value="F:lipid binding"/>
    <property type="evidence" value="ECO:0007669"/>
    <property type="project" value="InterPro"/>
</dbReference>
<dbReference type="RefSeq" id="XP_011395720.1">
    <property type="nucleotide sequence ID" value="XM_011397418.1"/>
</dbReference>
<feature type="region of interest" description="Disordered" evidence="7">
    <location>
        <begin position="528"/>
        <end position="564"/>
    </location>
</feature>
<dbReference type="PROSITE" id="PS50827">
    <property type="entry name" value="DDT"/>
    <property type="match status" value="1"/>
</dbReference>
<dbReference type="Gene3D" id="3.30.530.20">
    <property type="match status" value="1"/>
</dbReference>
<reference evidence="12 13" key="1">
    <citation type="journal article" date="2014" name="BMC Genomics">
        <title>Oil accumulation mechanisms of the oleaginous microalga Chlorella protothecoides revealed through its genome, transcriptomes, and proteomes.</title>
        <authorList>
            <person name="Gao C."/>
            <person name="Wang Y."/>
            <person name="Shen Y."/>
            <person name="Yan D."/>
            <person name="He X."/>
            <person name="Dai J."/>
            <person name="Wu Q."/>
        </authorList>
    </citation>
    <scope>NUCLEOTIDE SEQUENCE [LARGE SCALE GENOMIC DNA]</scope>
    <source>
        <strain evidence="12 13">0710</strain>
    </source>
</reference>
<feature type="compositionally biased region" description="Acidic residues" evidence="7">
    <location>
        <begin position="543"/>
        <end position="561"/>
    </location>
</feature>
<dbReference type="Pfam" id="PF02791">
    <property type="entry name" value="DDT"/>
    <property type="match status" value="1"/>
</dbReference>
<dbReference type="Pfam" id="PF15613">
    <property type="entry name" value="WSD"/>
    <property type="match status" value="1"/>
</dbReference>
<dbReference type="CDD" id="cd00086">
    <property type="entry name" value="homeodomain"/>
    <property type="match status" value="1"/>
</dbReference>
<dbReference type="PANTHER" id="PTHR36968:SF5">
    <property type="entry name" value="HOMEOBOX-DDT DOMAIN PROTEIN RLT2"/>
    <property type="match status" value="1"/>
</dbReference>
<keyword evidence="3" id="KW-0804">Transcription</keyword>
<evidence type="ECO:0000256" key="6">
    <source>
        <dbReference type="RuleBase" id="RU000682"/>
    </source>
</evidence>
<evidence type="ECO:0000259" key="10">
    <source>
        <dbReference type="PROSITE" id="PS50848"/>
    </source>
</evidence>
<dbReference type="InterPro" id="IPR018501">
    <property type="entry name" value="DDT_dom"/>
</dbReference>